<dbReference type="OrthoDB" id="285651at2"/>
<proteinExistence type="predicted"/>
<evidence type="ECO:0000313" key="3">
    <source>
        <dbReference type="Proteomes" id="UP000318878"/>
    </source>
</evidence>
<comment type="caution">
    <text evidence="2">The sequence shown here is derived from an EMBL/GenBank/DDBJ whole genome shotgun (WGS) entry which is preliminary data.</text>
</comment>
<dbReference type="PANTHER" id="PTHR30093">
    <property type="entry name" value="GENERAL SECRETION PATHWAY PROTEIN G"/>
    <property type="match status" value="1"/>
</dbReference>
<name>A0A5C5V6J6_9BACT</name>
<organism evidence="2 3">
    <name type="scientific">Blastopirellula retiformator</name>
    <dbReference type="NCBI Taxonomy" id="2527970"/>
    <lineage>
        <taxon>Bacteria</taxon>
        <taxon>Pseudomonadati</taxon>
        <taxon>Planctomycetota</taxon>
        <taxon>Planctomycetia</taxon>
        <taxon>Pirellulales</taxon>
        <taxon>Pirellulaceae</taxon>
        <taxon>Blastopirellula</taxon>
    </lineage>
</organism>
<dbReference type="Pfam" id="PF07596">
    <property type="entry name" value="SBP_bac_10"/>
    <property type="match status" value="1"/>
</dbReference>
<dbReference type="InterPro" id="IPR011453">
    <property type="entry name" value="DUF1559"/>
</dbReference>
<sequence>MIGLALHNYHDTYGELPAPYIADENGKPMHSWRMLILPFEGNLYDQYDFDEPWDGSNNRLLMSQRPDAYSNPRIDDKGGETTTYQVIAGPGALLDPVATSRKFADAADGLDATAIVAENFGKPVIWTEPDDLTPQQFLAGELMENAPTPRRG</sequence>
<protein>
    <recommendedName>
        <fullName evidence="1">DUF1559 domain-containing protein</fullName>
    </recommendedName>
</protein>
<dbReference type="RefSeq" id="WP_146433172.1">
    <property type="nucleotide sequence ID" value="NZ_SJPF01000003.1"/>
</dbReference>
<evidence type="ECO:0000313" key="2">
    <source>
        <dbReference type="EMBL" id="TWT33365.1"/>
    </source>
</evidence>
<gene>
    <name evidence="2" type="ORF">Enr8_31920</name>
</gene>
<reference evidence="2 3" key="1">
    <citation type="submission" date="2019-02" db="EMBL/GenBank/DDBJ databases">
        <title>Deep-cultivation of Planctomycetes and their phenomic and genomic characterization uncovers novel biology.</title>
        <authorList>
            <person name="Wiegand S."/>
            <person name="Jogler M."/>
            <person name="Boedeker C."/>
            <person name="Pinto D."/>
            <person name="Vollmers J."/>
            <person name="Rivas-Marin E."/>
            <person name="Kohn T."/>
            <person name="Peeters S.H."/>
            <person name="Heuer A."/>
            <person name="Rast P."/>
            <person name="Oberbeckmann S."/>
            <person name="Bunk B."/>
            <person name="Jeske O."/>
            <person name="Meyerdierks A."/>
            <person name="Storesund J.E."/>
            <person name="Kallscheuer N."/>
            <person name="Luecker S."/>
            <person name="Lage O.M."/>
            <person name="Pohl T."/>
            <person name="Merkel B.J."/>
            <person name="Hornburger P."/>
            <person name="Mueller R.-W."/>
            <person name="Bruemmer F."/>
            <person name="Labrenz M."/>
            <person name="Spormann A.M."/>
            <person name="Op Den Camp H."/>
            <person name="Overmann J."/>
            <person name="Amann R."/>
            <person name="Jetten M.S.M."/>
            <person name="Mascher T."/>
            <person name="Medema M.H."/>
            <person name="Devos D.P."/>
            <person name="Kaster A.-K."/>
            <person name="Ovreas L."/>
            <person name="Rohde M."/>
            <person name="Galperin M.Y."/>
            <person name="Jogler C."/>
        </authorList>
    </citation>
    <scope>NUCLEOTIDE SEQUENCE [LARGE SCALE GENOMIC DNA]</scope>
    <source>
        <strain evidence="2 3">Enr8</strain>
    </source>
</reference>
<dbReference type="AlphaFoldDB" id="A0A5C5V6J6"/>
<evidence type="ECO:0000259" key="1">
    <source>
        <dbReference type="Pfam" id="PF07596"/>
    </source>
</evidence>
<accession>A0A5C5V6J6</accession>
<keyword evidence="3" id="KW-1185">Reference proteome</keyword>
<dbReference type="Proteomes" id="UP000318878">
    <property type="component" value="Unassembled WGS sequence"/>
</dbReference>
<feature type="domain" description="DUF1559" evidence="1">
    <location>
        <begin position="2"/>
        <end position="65"/>
    </location>
</feature>
<dbReference type="PANTHER" id="PTHR30093:SF2">
    <property type="entry name" value="TYPE II SECRETION SYSTEM PROTEIN H"/>
    <property type="match status" value="1"/>
</dbReference>
<dbReference type="EMBL" id="SJPF01000003">
    <property type="protein sequence ID" value="TWT33365.1"/>
    <property type="molecule type" value="Genomic_DNA"/>
</dbReference>